<proteinExistence type="predicted"/>
<dbReference type="Gene3D" id="3.40.50.1000">
    <property type="entry name" value="HAD superfamily/HAD-like"/>
    <property type="match status" value="1"/>
</dbReference>
<dbReference type="Proteomes" id="UP000178315">
    <property type="component" value="Unassembled WGS sequence"/>
</dbReference>
<accession>A0A1G2AD40</accession>
<dbReference type="GO" id="GO:0008967">
    <property type="term" value="F:phosphoglycolate phosphatase activity"/>
    <property type="evidence" value="ECO:0007669"/>
    <property type="project" value="TreeGrafter"/>
</dbReference>
<dbReference type="InterPro" id="IPR006439">
    <property type="entry name" value="HAD-SF_hydro_IA"/>
</dbReference>
<dbReference type="EMBL" id="MHJU01000005">
    <property type="protein sequence ID" value="OGY73937.1"/>
    <property type="molecule type" value="Genomic_DNA"/>
</dbReference>
<dbReference type="SFLD" id="SFLDS00003">
    <property type="entry name" value="Haloacid_Dehalogenase"/>
    <property type="match status" value="1"/>
</dbReference>
<dbReference type="PANTHER" id="PTHR43434">
    <property type="entry name" value="PHOSPHOGLYCOLATE PHOSPHATASE"/>
    <property type="match status" value="1"/>
</dbReference>
<dbReference type="InterPro" id="IPR023198">
    <property type="entry name" value="PGP-like_dom2"/>
</dbReference>
<dbReference type="Pfam" id="PF13419">
    <property type="entry name" value="HAD_2"/>
    <property type="match status" value="1"/>
</dbReference>
<dbReference type="InterPro" id="IPR041492">
    <property type="entry name" value="HAD_2"/>
</dbReference>
<dbReference type="SUPFAM" id="SSF56784">
    <property type="entry name" value="HAD-like"/>
    <property type="match status" value="1"/>
</dbReference>
<dbReference type="SUPFAM" id="SSF53927">
    <property type="entry name" value="Cytidine deaminase-like"/>
    <property type="match status" value="1"/>
</dbReference>
<dbReference type="Gene3D" id="3.40.140.10">
    <property type="entry name" value="Cytidine Deaminase, domain 2"/>
    <property type="match status" value="1"/>
</dbReference>
<protein>
    <recommendedName>
        <fullName evidence="1">CMP/dCMP-type deaminase domain-containing protein</fullName>
    </recommendedName>
</protein>
<evidence type="ECO:0000259" key="1">
    <source>
        <dbReference type="PROSITE" id="PS51747"/>
    </source>
</evidence>
<dbReference type="InterPro" id="IPR023214">
    <property type="entry name" value="HAD_sf"/>
</dbReference>
<sequence>METLKHNNKYEYAPASHPFMQEARAEAYKSGCGSRQIGAVIVNKETVIARGHNARDRVSSPCPRAIQNIPSGIGYNLCPECIEENHTEADALRNARLAGVDTENGEMYIFGHWWACESCWDKVRSAGITKIYLVKRAREMFQERGVLSGKRWYQAPINLFIFDWSGVISDDRKPVYETTARVLKQFGKIMPVFDEFLKSATMTALEYYRKNDISEDADLLLKLFRKYFNEAVKNGNKPTIYADAPSVFGQLTANDKKIAILSSHPEKFVEREAQEYGIDQYITHIRGGSRNKETDLQNILTHFQTQNKHALYCGDTIHDIRAARAAGIRSAGIGSGYHSKEQLAAENPDFLFDTLLELTSLL</sequence>
<dbReference type="GO" id="GO:0006281">
    <property type="term" value="P:DNA repair"/>
    <property type="evidence" value="ECO:0007669"/>
    <property type="project" value="TreeGrafter"/>
</dbReference>
<dbReference type="AlphaFoldDB" id="A0A1G2AD40"/>
<dbReference type="NCBIfam" id="TIGR01549">
    <property type="entry name" value="HAD-SF-IA-v1"/>
    <property type="match status" value="1"/>
</dbReference>
<dbReference type="SFLD" id="SFLDG01129">
    <property type="entry name" value="C1.5:_HAD__Beta-PGM__Phosphata"/>
    <property type="match status" value="1"/>
</dbReference>
<evidence type="ECO:0000313" key="3">
    <source>
        <dbReference type="Proteomes" id="UP000178315"/>
    </source>
</evidence>
<dbReference type="InterPro" id="IPR016193">
    <property type="entry name" value="Cytidine_deaminase-like"/>
</dbReference>
<feature type="domain" description="CMP/dCMP-type deaminase" evidence="1">
    <location>
        <begin position="14"/>
        <end position="148"/>
    </location>
</feature>
<dbReference type="InterPro" id="IPR002125">
    <property type="entry name" value="CMP_dCMP_dom"/>
</dbReference>
<name>A0A1G2AD40_9BACT</name>
<dbReference type="PROSITE" id="PS51747">
    <property type="entry name" value="CYT_DCMP_DEAMINASES_2"/>
    <property type="match status" value="1"/>
</dbReference>
<dbReference type="PANTHER" id="PTHR43434:SF1">
    <property type="entry name" value="PHOSPHOGLYCOLATE PHOSPHATASE"/>
    <property type="match status" value="1"/>
</dbReference>
<dbReference type="InterPro" id="IPR050155">
    <property type="entry name" value="HAD-like_hydrolase_sf"/>
</dbReference>
<gene>
    <name evidence="2" type="ORF">A3H61_02015</name>
</gene>
<evidence type="ECO:0000313" key="2">
    <source>
        <dbReference type="EMBL" id="OGY73937.1"/>
    </source>
</evidence>
<reference evidence="2 3" key="1">
    <citation type="journal article" date="2016" name="Nat. Commun.">
        <title>Thousands of microbial genomes shed light on interconnected biogeochemical processes in an aquifer system.</title>
        <authorList>
            <person name="Anantharaman K."/>
            <person name="Brown C.T."/>
            <person name="Hug L.A."/>
            <person name="Sharon I."/>
            <person name="Castelle C.J."/>
            <person name="Probst A.J."/>
            <person name="Thomas B.C."/>
            <person name="Singh A."/>
            <person name="Wilkins M.J."/>
            <person name="Karaoz U."/>
            <person name="Brodie E.L."/>
            <person name="Williams K.H."/>
            <person name="Hubbard S.S."/>
            <person name="Banfield J.F."/>
        </authorList>
    </citation>
    <scope>NUCLEOTIDE SEQUENCE [LARGE SCALE GENOMIC DNA]</scope>
</reference>
<dbReference type="Pfam" id="PF00383">
    <property type="entry name" value="dCMP_cyt_deam_1"/>
    <property type="match status" value="1"/>
</dbReference>
<dbReference type="InterPro" id="IPR036412">
    <property type="entry name" value="HAD-like_sf"/>
</dbReference>
<organism evidence="2 3">
    <name type="scientific">Candidatus Jacksonbacteria bacterium RIFCSPLOWO2_02_FULL_44_20</name>
    <dbReference type="NCBI Taxonomy" id="1798460"/>
    <lineage>
        <taxon>Bacteria</taxon>
        <taxon>Candidatus Jacksoniibacteriota</taxon>
    </lineage>
</organism>
<dbReference type="GO" id="GO:0005829">
    <property type="term" value="C:cytosol"/>
    <property type="evidence" value="ECO:0007669"/>
    <property type="project" value="TreeGrafter"/>
</dbReference>
<dbReference type="Gene3D" id="1.10.150.240">
    <property type="entry name" value="Putative phosphatase, domain 2"/>
    <property type="match status" value="1"/>
</dbReference>
<comment type="caution">
    <text evidence="2">The sequence shown here is derived from an EMBL/GenBank/DDBJ whole genome shotgun (WGS) entry which is preliminary data.</text>
</comment>